<evidence type="ECO:0000313" key="3">
    <source>
        <dbReference type="Proteomes" id="UP000293995"/>
    </source>
</evidence>
<dbReference type="Proteomes" id="UP000293995">
    <property type="component" value="Chromosome"/>
</dbReference>
<reference evidence="2 3" key="1">
    <citation type="submission" date="2019-01" db="EMBL/GenBank/DDBJ databases">
        <title>Genome sequencing of strain DFW100M-13.</title>
        <authorList>
            <person name="Heo J."/>
            <person name="Kim S.-J."/>
            <person name="Kim J.-S."/>
            <person name="Hong S.-B."/>
            <person name="Kwon S.-W."/>
        </authorList>
    </citation>
    <scope>NUCLEOTIDE SEQUENCE [LARGE SCALE GENOMIC DNA]</scope>
    <source>
        <strain evidence="2 3">DFW100M-13</strain>
    </source>
</reference>
<dbReference type="InterPro" id="IPR011990">
    <property type="entry name" value="TPR-like_helical_dom_sf"/>
</dbReference>
<organism evidence="2 3">
    <name type="scientific">Microbacterium protaetiae</name>
    <dbReference type="NCBI Taxonomy" id="2509458"/>
    <lineage>
        <taxon>Bacteria</taxon>
        <taxon>Bacillati</taxon>
        <taxon>Actinomycetota</taxon>
        <taxon>Actinomycetes</taxon>
        <taxon>Micrococcales</taxon>
        <taxon>Microbacteriaceae</taxon>
        <taxon>Microbacterium</taxon>
    </lineage>
</organism>
<dbReference type="OrthoDB" id="9761935at2"/>
<dbReference type="SUPFAM" id="SSF48452">
    <property type="entry name" value="TPR-like"/>
    <property type="match status" value="1"/>
</dbReference>
<dbReference type="KEGG" id="mprt:ET475_09270"/>
<proteinExistence type="predicted"/>
<accession>A0A4V0YDB8</accession>
<dbReference type="Gene3D" id="1.25.40.10">
    <property type="entry name" value="Tetratricopeptide repeat domain"/>
    <property type="match status" value="1"/>
</dbReference>
<dbReference type="EMBL" id="CP035494">
    <property type="protein sequence ID" value="QAY60161.1"/>
    <property type="molecule type" value="Genomic_DNA"/>
</dbReference>
<sequence length="823" mass="87483">MTPTAAELHRHAVDQSIRGRFAGAERTLQRAEKLSDDADVRARISGTRAFILLRTGKPAQAEALCRAALDGTGVSDTTRAVLLGQLGAIAHGSGRLREAERHLTAAINSLATDRVAEGRVRMNRSLHRLQLRNADGAAEDLERAIRIFHDVGLAVDEAQAKHNWAYVALLRGDLVAALRGMQEARPLAAASPAARAVGDVDRAEVMRDAGLTREAERILASAAALFGSQRMPQFRAEAELQLANSQLLHDPPRAARTASAAERRFTTLESTVWATRAAAVRMQAELAGGGVQRGGGRRPDPKYVPSGDDVEKTAATLVRAGLTSDAAALRLSLAIWRARHAQVPSSGTTRVPRSAPIRVQLLAHEARVARALARGQQAQARRAAAAGLDLLANWCESFGSLDLQTSVAMHGSDLVFAGLASAVESGKPTLVFEWSERARQLSQQVVPLRPPPDPGLAAELAELRMLRADDPNWATSTRGIALQESVRARQWTQTAAGSVRRRLSLDELADELDGHTALVSYVYSGDALVCLVVTRDFRRIVPLPEAADARALLPGLRADLDMVATVRTGPLAQVVLRSLEARLADLSALLLDAPLRYAGDRRVVVTAPGMLAGIPWGMLPGMRRRAFTLAPSATRWADVRRGASSLRTAGFAVGPRVMRGREEVQTAASAWSTPTVLERDAASVDAVTSLAAHVDVLHIAAHGQHATDNALFSGLELADGTLFGYDIDRIPDVPAVVVLSACEGGRSSVRWGEEAIGMARIWLSAGARCVVATPVVVADDDACELLGALHGELTAGSDPAEALAAASTRTGLVTPFQVHGAGF</sequence>
<dbReference type="AlphaFoldDB" id="A0A4V0YDB8"/>
<gene>
    <name evidence="2" type="ORF">ET475_09270</name>
</gene>
<name>A0A4V0YDB8_9MICO</name>
<keyword evidence="3" id="KW-1185">Reference proteome</keyword>
<evidence type="ECO:0000259" key="1">
    <source>
        <dbReference type="Pfam" id="PF12770"/>
    </source>
</evidence>
<dbReference type="InterPro" id="IPR024983">
    <property type="entry name" value="CHAT_dom"/>
</dbReference>
<protein>
    <submittedName>
        <fullName evidence="2">CHAT domain-containing protein</fullName>
    </submittedName>
</protein>
<dbReference type="Pfam" id="PF12770">
    <property type="entry name" value="CHAT"/>
    <property type="match status" value="1"/>
</dbReference>
<feature type="domain" description="CHAT" evidence="1">
    <location>
        <begin position="587"/>
        <end position="808"/>
    </location>
</feature>
<evidence type="ECO:0000313" key="2">
    <source>
        <dbReference type="EMBL" id="QAY60161.1"/>
    </source>
</evidence>